<accession>A0A0B0M643</accession>
<sequence>MLYTLNNYDMTYCMGLGVLVGTGSVLAGIGWVASCIYTDTVIPKLRWFGAARDSEIATLLFLFLFIVIRFRFGF</sequence>
<evidence type="ECO:0000313" key="2">
    <source>
        <dbReference type="EMBL" id="KHF97467.1"/>
    </source>
</evidence>
<feature type="transmembrane region" description="Helical" evidence="1">
    <location>
        <begin position="12"/>
        <end position="34"/>
    </location>
</feature>
<keyword evidence="1" id="KW-0812">Transmembrane</keyword>
<dbReference type="Proteomes" id="UP000032142">
    <property type="component" value="Unassembled WGS sequence"/>
</dbReference>
<proteinExistence type="predicted"/>
<gene>
    <name evidence="2" type="ORF">F383_15369</name>
</gene>
<reference evidence="3" key="1">
    <citation type="submission" date="2014-09" db="EMBL/GenBank/DDBJ databases">
        <authorList>
            <person name="Mudge J."/>
            <person name="Ramaraj T."/>
            <person name="Lindquist I.E."/>
            <person name="Bharti A.K."/>
            <person name="Sundararajan A."/>
            <person name="Cameron C.T."/>
            <person name="Woodward J.E."/>
            <person name="May G.D."/>
            <person name="Brubaker C."/>
            <person name="Broadhvest J."/>
            <person name="Wilkins T.A."/>
        </authorList>
    </citation>
    <scope>NUCLEOTIDE SEQUENCE</scope>
    <source>
        <strain evidence="3">cv. AKA8401</strain>
    </source>
</reference>
<keyword evidence="1" id="KW-1133">Transmembrane helix</keyword>
<keyword evidence="3" id="KW-1185">Reference proteome</keyword>
<name>A0A0B0M643_GOSAR</name>
<dbReference type="AlphaFoldDB" id="A0A0B0M643"/>
<feature type="transmembrane region" description="Helical" evidence="1">
    <location>
        <begin position="54"/>
        <end position="72"/>
    </location>
</feature>
<evidence type="ECO:0000256" key="1">
    <source>
        <dbReference type="SAM" id="Phobius"/>
    </source>
</evidence>
<organism evidence="2 3">
    <name type="scientific">Gossypium arboreum</name>
    <name type="common">Tree cotton</name>
    <name type="synonym">Gossypium nanking</name>
    <dbReference type="NCBI Taxonomy" id="29729"/>
    <lineage>
        <taxon>Eukaryota</taxon>
        <taxon>Viridiplantae</taxon>
        <taxon>Streptophyta</taxon>
        <taxon>Embryophyta</taxon>
        <taxon>Tracheophyta</taxon>
        <taxon>Spermatophyta</taxon>
        <taxon>Magnoliopsida</taxon>
        <taxon>eudicotyledons</taxon>
        <taxon>Gunneridae</taxon>
        <taxon>Pentapetalae</taxon>
        <taxon>rosids</taxon>
        <taxon>malvids</taxon>
        <taxon>Malvales</taxon>
        <taxon>Malvaceae</taxon>
        <taxon>Malvoideae</taxon>
        <taxon>Gossypium</taxon>
    </lineage>
</organism>
<keyword evidence="1" id="KW-0472">Membrane</keyword>
<comment type="caution">
    <text evidence="2">The sequence shown here is derived from an EMBL/GenBank/DDBJ whole genome shotgun (WGS) entry which is preliminary data.</text>
</comment>
<evidence type="ECO:0000313" key="3">
    <source>
        <dbReference type="Proteomes" id="UP000032142"/>
    </source>
</evidence>
<protein>
    <submittedName>
        <fullName evidence="2">Uncharacterized protein</fullName>
    </submittedName>
</protein>
<dbReference type="EMBL" id="JRRC01007981">
    <property type="protein sequence ID" value="KHF97467.1"/>
    <property type="molecule type" value="Genomic_DNA"/>
</dbReference>